<reference evidence="2 3" key="1">
    <citation type="submission" date="2020-08" db="EMBL/GenBank/DDBJ databases">
        <title>Description of novel Flavobacterium F-380 isolate.</title>
        <authorList>
            <person name="Saticioglu I.B."/>
            <person name="Duman M."/>
            <person name="Altun S."/>
        </authorList>
    </citation>
    <scope>NUCLEOTIDE SEQUENCE [LARGE SCALE GENOMIC DNA]</scope>
    <source>
        <strain evidence="2 3">F-380</strain>
    </source>
</reference>
<proteinExistence type="predicted"/>
<feature type="transmembrane region" description="Helical" evidence="1">
    <location>
        <begin position="77"/>
        <end position="99"/>
    </location>
</feature>
<accession>A0ABR7J6Z5</accession>
<organism evidence="2 3">
    <name type="scientific">Flavobacterium kayseriense</name>
    <dbReference type="NCBI Taxonomy" id="2764714"/>
    <lineage>
        <taxon>Bacteria</taxon>
        <taxon>Pseudomonadati</taxon>
        <taxon>Bacteroidota</taxon>
        <taxon>Flavobacteriia</taxon>
        <taxon>Flavobacteriales</taxon>
        <taxon>Flavobacteriaceae</taxon>
        <taxon>Flavobacterium</taxon>
    </lineage>
</organism>
<evidence type="ECO:0000313" key="2">
    <source>
        <dbReference type="EMBL" id="MBC5841286.1"/>
    </source>
</evidence>
<evidence type="ECO:0000313" key="3">
    <source>
        <dbReference type="Proteomes" id="UP000629963"/>
    </source>
</evidence>
<evidence type="ECO:0000256" key="1">
    <source>
        <dbReference type="SAM" id="Phobius"/>
    </source>
</evidence>
<feature type="transmembrane region" description="Helical" evidence="1">
    <location>
        <begin position="37"/>
        <end position="57"/>
    </location>
</feature>
<protein>
    <submittedName>
        <fullName evidence="2">DUF4199 domain-containing protein</fullName>
    </submittedName>
</protein>
<gene>
    <name evidence="2" type="ORF">H8R23_07685</name>
</gene>
<keyword evidence="3" id="KW-1185">Reference proteome</keyword>
<name>A0ABR7J6Z5_9FLAO</name>
<dbReference type="EMBL" id="JACRUJ010000002">
    <property type="protein sequence ID" value="MBC5841286.1"/>
    <property type="molecule type" value="Genomic_DNA"/>
</dbReference>
<keyword evidence="1" id="KW-0472">Membrane</keyword>
<keyword evidence="1" id="KW-0812">Transmembrane</keyword>
<dbReference type="Pfam" id="PF13858">
    <property type="entry name" value="DUF4199"/>
    <property type="match status" value="1"/>
</dbReference>
<keyword evidence="1" id="KW-1133">Transmembrane helix</keyword>
<dbReference type="Proteomes" id="UP000629963">
    <property type="component" value="Unassembled WGS sequence"/>
</dbReference>
<sequence length="177" mass="19603">MINETIKKNGITFGVLTGLFSIILTTAIYVIDLNLFTAWWISIINIVIYIAIAIILLSKTKKELNGVFTFKEAFTTYFISALIGLVLSVGFNMILFNVVDPGAQDTIKEITIKYMVSTMEKFNAPAETVNAAIKDLQENNQFSVLGLLKGLLTNIIFVSIFGLIMAAFFKSKPSSQE</sequence>
<dbReference type="RefSeq" id="WP_187009875.1">
    <property type="nucleotide sequence ID" value="NZ_JACRUI010000002.1"/>
</dbReference>
<feature type="transmembrane region" description="Helical" evidence="1">
    <location>
        <begin position="151"/>
        <end position="169"/>
    </location>
</feature>
<dbReference type="InterPro" id="IPR025250">
    <property type="entry name" value="DUF4199"/>
</dbReference>
<feature type="transmembrane region" description="Helical" evidence="1">
    <location>
        <begin position="12"/>
        <end position="31"/>
    </location>
</feature>
<comment type="caution">
    <text evidence="2">The sequence shown here is derived from an EMBL/GenBank/DDBJ whole genome shotgun (WGS) entry which is preliminary data.</text>
</comment>